<dbReference type="Pfam" id="PF06985">
    <property type="entry name" value="HET"/>
    <property type="match status" value="1"/>
</dbReference>
<feature type="domain" description="Protein kinase" evidence="2">
    <location>
        <begin position="40"/>
        <end position="332"/>
    </location>
</feature>
<dbReference type="SMART" id="SM00248">
    <property type="entry name" value="ANK"/>
    <property type="match status" value="7"/>
</dbReference>
<dbReference type="InterPro" id="IPR036770">
    <property type="entry name" value="Ankyrin_rpt-contain_sf"/>
</dbReference>
<dbReference type="Proteomes" id="UP000469558">
    <property type="component" value="Unassembled WGS sequence"/>
</dbReference>
<dbReference type="Pfam" id="PF12796">
    <property type="entry name" value="Ank_2"/>
    <property type="match status" value="1"/>
</dbReference>
<accession>A0A8T9CHD3</accession>
<keyword evidence="4" id="KW-1185">Reference proteome</keyword>
<protein>
    <submittedName>
        <fullName evidence="3">Heterokaryon incompatibility protein 6 OR allele</fullName>
    </submittedName>
</protein>
<organism evidence="3 4">
    <name type="scientific">Lachnellula suecica</name>
    <dbReference type="NCBI Taxonomy" id="602035"/>
    <lineage>
        <taxon>Eukaryota</taxon>
        <taxon>Fungi</taxon>
        <taxon>Dikarya</taxon>
        <taxon>Ascomycota</taxon>
        <taxon>Pezizomycotina</taxon>
        <taxon>Leotiomycetes</taxon>
        <taxon>Helotiales</taxon>
        <taxon>Lachnaceae</taxon>
        <taxon>Lachnellula</taxon>
    </lineage>
</organism>
<reference evidence="3 4" key="1">
    <citation type="submission" date="2018-05" db="EMBL/GenBank/DDBJ databases">
        <title>Genome sequencing and assembly of the regulated plant pathogen Lachnellula willkommii and related sister species for the development of diagnostic species identification markers.</title>
        <authorList>
            <person name="Giroux E."/>
            <person name="Bilodeau G."/>
        </authorList>
    </citation>
    <scope>NUCLEOTIDE SEQUENCE [LARGE SCALE GENOMIC DNA]</scope>
    <source>
        <strain evidence="3 4">CBS 268.59</strain>
    </source>
</reference>
<dbReference type="CDD" id="cd00180">
    <property type="entry name" value="PKc"/>
    <property type="match status" value="1"/>
</dbReference>
<dbReference type="InterPro" id="IPR000719">
    <property type="entry name" value="Prot_kinase_dom"/>
</dbReference>
<dbReference type="EMBL" id="QGMK01000223">
    <property type="protein sequence ID" value="TVY83164.1"/>
    <property type="molecule type" value="Genomic_DNA"/>
</dbReference>
<name>A0A8T9CHD3_9HELO</name>
<evidence type="ECO:0000313" key="3">
    <source>
        <dbReference type="EMBL" id="TVY83164.1"/>
    </source>
</evidence>
<gene>
    <name evidence="3" type="primary">het-6_49</name>
    <name evidence="3" type="ORF">LSUE1_G005307</name>
</gene>
<dbReference type="GO" id="GO:0005524">
    <property type="term" value="F:ATP binding"/>
    <property type="evidence" value="ECO:0007669"/>
    <property type="project" value="InterPro"/>
</dbReference>
<dbReference type="PROSITE" id="PS50297">
    <property type="entry name" value="ANK_REP_REGION"/>
    <property type="match status" value="2"/>
</dbReference>
<evidence type="ECO:0000256" key="1">
    <source>
        <dbReference type="PROSITE-ProRule" id="PRU00023"/>
    </source>
</evidence>
<sequence>MAETFDTLTAELPPETALPFLVHFLAQENPRLVPAELENVGHLPVLHDGPLFAIKDHIRASANGRNVVLKIFKRSFSPGTKTPCTRTEFEKLAKEIRIMAFSPLLRHENIIELQSMSFGILRGDPLEICPAMTLGKSTYGDLASFQEANSVDMATRKMLCYDIAAGLDVLHRHGVLHGDLKPQHVLISDHPERRFIAKLTGFGDSLILSDSPRLFQLGGTVPFRAPEVEEGTIEPDQVLKTDLFSFGLLLWSILLHGSILSTFDLPLDSDAQNDDMKHIVGVPYLFRFIPLLIEHEIGFLDEDDFELLQNIFKCTVRIPPKFRDLTKALQLLKPHSGRQDIDLAEQIPAQANITSVSPMFEDLQASTLYLKELPFLVATQYVEALDMVTRADPKTYPGLRSNAAWALFLCNLHGYGVEYNPFKALGALKRCQDDAFQLSTISKVLEPVLYQVLGLDDGGDESLALAASMEQLCLGMLGPWKGSSIKSSPSEHGLEADKMFVSTLCSQPDKKEGVDEKELGGGNTLLHATAFYGMLDRTVHLVEQEGYDLNAVNHRNETALFLACSAGHLPVLEYLLSRSADASIATAEGENGLHWLCAFAPEVIPDVAIKLLQNGAKIGLTSFQNVDSLEWLPVTKGMDFLADGKFPGDPLLRAIGNRDMESIYMLLSIAAMVISRLDPTTQLIVLIQRVFARPFRLACELHLADVFTLLCQRFVEIVGEIPKESLPEPLKSTIGELATKPGTIGGLFFTVTESTALLRSTISMYFQVQRICYHRKEWQKSCRQMLSILGNFGFLTSPIDTDRGPAGILEYAIRSGNEEAIRFLLKITSIRDRIKAADDKAFTPIQYAISSHQFGAFALLASEGANLDLRKNYDPAHCLSGVEASYMHVLASSRIENPAFAQLLLEHGVPATIEDNRGISALNLALKRGAFPLARILINAGASITKEGIFGLTMMGELFEPSQSNQHDDLFSTSRFLLSYEGKDGVSLFITRKELQYTVLHTAAAYYSPDKVYEQLVDSLISHYGSKEHLEAEANTPSRSKALHIAIAMQNDIVVKALLAAGASADGLDYAGKSNLEVAKNAMKRLINDRTMTEDEKTPLLDRAASIVLLLAENAGWPGELVPLQDLMTALDQAMVLIKRMTLSEHQVTFMRHLETEVLQIVSEGIKDLMGLDLESLNMVRRLIERKVRPVLRADLTFGVLANRSAVNPKGTLERVREKIPWCKTLTDARLEEFQKAAAFEWFLDLVMTDEVTGENNRLTREEWKDFAMTRDPQHYLVDPSVVRFPLSLLDWYETSIMNDVFVLGEDDFDPVRKYVTLLRERDECRKAGAPIPKFDEDFQSFHFDLLQPEKLDDMKAFSATMLNTRCRCYFDNIGYYSRFSMMRMCQRMTSIDDQTWNNRLKEARKDHANYIDGLEKWKAEAGVPGRRTSSLSILKETLLAEQEKLPKRLSLLIYPADEERNKTSQLQLPPPVVPFTAIVPVKQNSNFMYRPLDHAKGEVRLLRLMPPVESNAGSDGLVECNIENYSTTMSAVTTEYMQFLESLNDDESTPRMYHDDWQCHSGLAEEEFSSTTTADGVTPMQRKRNRFIWGDFTCLSYTWGKASDVKTILLNGTEVTIGANLEAALRALREEDEFRGGLMLWADQLCINQNDISEKEKVVGNMQEIYLTADKVTVWLGAGDESSQSTMTTIRRFVANHADVTAGDVLKVPIKYSAPLWYANNILPAIIELLDRQYWRRLWIMQEITACAPCEYIYLGPNKIHWTDLAIILRSEMNSHNPMDLTDEYTEVTLNRVRENIKQAYMLVTMAETYRNLNGLAKNNTSISLGNWASWLYLGSTAEVTDQRDRVYGLLSLLPENISSLIKPNYTQPVEATFRDLSKALLEATSSFDEILTGNILDSPGLPSWAIELRDMSGSPIRRSKASGYLSPYMAFMETRTMEMYHEYEMPEEHKPRFVFGDDSNVLTVRAILVDAVVGISGGAVRNNTAPLITIINMPWIQAPNPPQHSKSSTARKTLLQVLRSNSAADDTENGTILDIPFFEGTEPDGPMIEDFNRNGWGPILQMDSFRIFHHFRGLIADYKLFNSIPFRDFFPKTVAPCNEKLITEALSDMKAISEITFIVTEKGGLGILMRPNEGYWQVVGQCYVDGLMEGEVFDMVERGECSYEDIRLR</sequence>
<dbReference type="InterPro" id="IPR010730">
    <property type="entry name" value="HET"/>
</dbReference>
<dbReference type="PROSITE" id="PS50011">
    <property type="entry name" value="PROTEIN_KINASE_DOM"/>
    <property type="match status" value="1"/>
</dbReference>
<dbReference type="InterPro" id="IPR011009">
    <property type="entry name" value="Kinase-like_dom_sf"/>
</dbReference>
<dbReference type="InterPro" id="IPR052895">
    <property type="entry name" value="HetReg/Transcr_Mod"/>
</dbReference>
<dbReference type="InterPro" id="IPR002110">
    <property type="entry name" value="Ankyrin_rpt"/>
</dbReference>
<feature type="repeat" description="ANK" evidence="1">
    <location>
        <begin position="917"/>
        <end position="949"/>
    </location>
</feature>
<feature type="repeat" description="ANK" evidence="1">
    <location>
        <begin position="1038"/>
        <end position="1070"/>
    </location>
</feature>
<dbReference type="OrthoDB" id="2157530at2759"/>
<dbReference type="Gene3D" id="1.10.510.10">
    <property type="entry name" value="Transferase(Phosphotransferase) domain 1"/>
    <property type="match status" value="1"/>
</dbReference>
<feature type="repeat" description="ANK" evidence="1">
    <location>
        <begin position="521"/>
        <end position="554"/>
    </location>
</feature>
<feature type="repeat" description="ANK" evidence="1">
    <location>
        <begin position="555"/>
        <end position="587"/>
    </location>
</feature>
<proteinExistence type="predicted"/>
<evidence type="ECO:0000259" key="2">
    <source>
        <dbReference type="PROSITE" id="PS50011"/>
    </source>
</evidence>
<dbReference type="GO" id="GO:0004672">
    <property type="term" value="F:protein kinase activity"/>
    <property type="evidence" value="ECO:0007669"/>
    <property type="project" value="InterPro"/>
</dbReference>
<evidence type="ECO:0000313" key="4">
    <source>
        <dbReference type="Proteomes" id="UP000469558"/>
    </source>
</evidence>
<comment type="caution">
    <text evidence="3">The sequence shown here is derived from an EMBL/GenBank/DDBJ whole genome shotgun (WGS) entry which is preliminary data.</text>
</comment>
<dbReference type="Gene3D" id="1.25.40.20">
    <property type="entry name" value="Ankyrin repeat-containing domain"/>
    <property type="match status" value="2"/>
</dbReference>
<dbReference type="SUPFAM" id="SSF56112">
    <property type="entry name" value="Protein kinase-like (PK-like)"/>
    <property type="match status" value="1"/>
</dbReference>
<dbReference type="Pfam" id="PF00069">
    <property type="entry name" value="Pkinase"/>
    <property type="match status" value="1"/>
</dbReference>
<dbReference type="PANTHER" id="PTHR24148:SF73">
    <property type="entry name" value="HET DOMAIN PROTEIN (AFU_ORTHOLOGUE AFUA_8G01020)"/>
    <property type="match status" value="1"/>
</dbReference>
<dbReference type="SUPFAM" id="SSF48403">
    <property type="entry name" value="Ankyrin repeat"/>
    <property type="match status" value="1"/>
</dbReference>
<dbReference type="PROSITE" id="PS50088">
    <property type="entry name" value="ANK_REPEAT"/>
    <property type="match status" value="4"/>
</dbReference>
<keyword evidence="1" id="KW-0040">ANK repeat</keyword>
<dbReference type="PANTHER" id="PTHR24148">
    <property type="entry name" value="ANKYRIN REPEAT DOMAIN-CONTAINING PROTEIN 39 HOMOLOG-RELATED"/>
    <property type="match status" value="1"/>
</dbReference>